<reference evidence="2 3" key="1">
    <citation type="submission" date="2016-08" db="EMBL/GenBank/DDBJ databases">
        <title>Genome sequence of Clavibacter michiganensis spp strain CFBP8019.</title>
        <authorList>
            <person name="Thapa S.P."/>
            <person name="Coaker G."/>
            <person name="Jacques M.-A."/>
        </authorList>
    </citation>
    <scope>NUCLEOTIDE SEQUENCE [LARGE SCALE GENOMIC DNA]</scope>
    <source>
        <strain evidence="2">CFBP8019</strain>
    </source>
</reference>
<gene>
    <name evidence="2" type="ORF">BFL37_14440</name>
</gene>
<keyword evidence="3" id="KW-1185">Reference proteome</keyword>
<evidence type="ECO:0000256" key="1">
    <source>
        <dbReference type="SAM" id="MobiDB-lite"/>
    </source>
</evidence>
<comment type="caution">
    <text evidence="2">The sequence shown here is derived from an EMBL/GenBank/DDBJ whole genome shotgun (WGS) entry which is preliminary data.</text>
</comment>
<dbReference type="Proteomes" id="UP000195101">
    <property type="component" value="Unassembled WGS sequence"/>
</dbReference>
<protein>
    <submittedName>
        <fullName evidence="2">Uncharacterized protein</fullName>
    </submittedName>
</protein>
<sequence>MKTATSLPDRDSDRFDRVAKRFGMTRSESHRVAGQKLADEREGGGEAEARRS</sequence>
<proteinExistence type="predicted"/>
<evidence type="ECO:0000313" key="2">
    <source>
        <dbReference type="EMBL" id="OUE23155.1"/>
    </source>
</evidence>
<dbReference type="AlphaFoldDB" id="A0A251YFY6"/>
<evidence type="ECO:0000313" key="3">
    <source>
        <dbReference type="Proteomes" id="UP000195101"/>
    </source>
</evidence>
<organism evidence="2 3">
    <name type="scientific">Clavibacter michiganensis</name>
    <dbReference type="NCBI Taxonomy" id="28447"/>
    <lineage>
        <taxon>Bacteria</taxon>
        <taxon>Bacillati</taxon>
        <taxon>Actinomycetota</taxon>
        <taxon>Actinomycetes</taxon>
        <taxon>Micrococcales</taxon>
        <taxon>Microbacteriaceae</taxon>
        <taxon>Clavibacter</taxon>
    </lineage>
</organism>
<feature type="region of interest" description="Disordered" evidence="1">
    <location>
        <begin position="21"/>
        <end position="52"/>
    </location>
</feature>
<name>A0A251YFY6_9MICO</name>
<dbReference type="RefSeq" id="WP_241534106.1">
    <property type="nucleotide sequence ID" value="NZ_MDJZ01000018.1"/>
</dbReference>
<accession>A0A251YFY6</accession>
<feature type="compositionally biased region" description="Basic and acidic residues" evidence="1">
    <location>
        <begin position="27"/>
        <end position="52"/>
    </location>
</feature>
<dbReference type="EMBL" id="MDJZ01000018">
    <property type="protein sequence ID" value="OUE23155.1"/>
    <property type="molecule type" value="Genomic_DNA"/>
</dbReference>